<feature type="transmembrane region" description="Helical" evidence="2">
    <location>
        <begin position="56"/>
        <end position="76"/>
    </location>
</feature>
<evidence type="ECO:0000256" key="2">
    <source>
        <dbReference type="SAM" id="Phobius"/>
    </source>
</evidence>
<evidence type="ECO:0000256" key="1">
    <source>
        <dbReference type="SAM" id="MobiDB-lite"/>
    </source>
</evidence>
<gene>
    <name evidence="3" type="ORF">AQ490_13435</name>
</gene>
<evidence type="ECO:0000313" key="3">
    <source>
        <dbReference type="EMBL" id="KRV50937.1"/>
    </source>
</evidence>
<feature type="transmembrane region" description="Helical" evidence="2">
    <location>
        <begin position="125"/>
        <end position="147"/>
    </location>
</feature>
<feature type="region of interest" description="Disordered" evidence="1">
    <location>
        <begin position="158"/>
        <end position="184"/>
    </location>
</feature>
<accession>A0A0T6LY82</accession>
<dbReference type="Proteomes" id="UP000050867">
    <property type="component" value="Unassembled WGS sequence"/>
</dbReference>
<dbReference type="AlphaFoldDB" id="A0A0T6LY82"/>
<feature type="transmembrane region" description="Helical" evidence="2">
    <location>
        <begin position="88"/>
        <end position="105"/>
    </location>
</feature>
<feature type="region of interest" description="Disordered" evidence="1">
    <location>
        <begin position="1"/>
        <end position="31"/>
    </location>
</feature>
<feature type="compositionally biased region" description="Gly residues" evidence="1">
    <location>
        <begin position="15"/>
        <end position="27"/>
    </location>
</feature>
<dbReference type="STRING" id="76728.AQ490_13435"/>
<feature type="compositionally biased region" description="Basic and acidic residues" evidence="1">
    <location>
        <begin position="158"/>
        <end position="168"/>
    </location>
</feature>
<keyword evidence="2" id="KW-0812">Transmembrane</keyword>
<dbReference type="RefSeq" id="WP_018385782.1">
    <property type="nucleotide sequence ID" value="NZ_LLZU01000003.1"/>
</dbReference>
<organism evidence="3 4">
    <name type="scientific">Wenjunlia vitaminophila</name>
    <name type="common">Streptomyces vitaminophilus</name>
    <dbReference type="NCBI Taxonomy" id="76728"/>
    <lineage>
        <taxon>Bacteria</taxon>
        <taxon>Bacillati</taxon>
        <taxon>Actinomycetota</taxon>
        <taxon>Actinomycetes</taxon>
        <taxon>Kitasatosporales</taxon>
        <taxon>Streptomycetaceae</taxon>
        <taxon>Wenjunlia</taxon>
    </lineage>
</organism>
<sequence>MSEQHDGQPAPGPEPGAGAGPGVGAGAGRRPPEPEAIRFFGTSWVRHDGGYALRRVGVGVGALLAAGGVSLVWLLVLRGVQASQAGSFATVLLLGALVVCSLLAARRTWTLLTEGEEEAVGDQQSMAAVMFLGAVGALLAYFARNVVEAPGEALHRRAYERTGREDAKGAAGADRAAERRRRPR</sequence>
<proteinExistence type="predicted"/>
<dbReference type="eggNOG" id="ENOG5033UUA">
    <property type="taxonomic scope" value="Bacteria"/>
</dbReference>
<name>A0A0T6LY82_WENVI</name>
<dbReference type="EMBL" id="LLZU01000003">
    <property type="protein sequence ID" value="KRV50937.1"/>
    <property type="molecule type" value="Genomic_DNA"/>
</dbReference>
<keyword evidence="4" id="KW-1185">Reference proteome</keyword>
<protein>
    <submittedName>
        <fullName evidence="3">Uncharacterized protein</fullName>
    </submittedName>
</protein>
<comment type="caution">
    <text evidence="3">The sequence shown here is derived from an EMBL/GenBank/DDBJ whole genome shotgun (WGS) entry which is preliminary data.</text>
</comment>
<keyword evidence="2" id="KW-0472">Membrane</keyword>
<dbReference type="OrthoDB" id="4329566at2"/>
<keyword evidence="2" id="KW-1133">Transmembrane helix</keyword>
<reference evidence="3 4" key="1">
    <citation type="submission" date="2015-10" db="EMBL/GenBank/DDBJ databases">
        <title>Draft genome sequence of pyrrolomycin-producing Streptomyces vitaminophilus.</title>
        <authorList>
            <person name="Graham D.E."/>
            <person name="Mahan K.M."/>
            <person name="Klingeman D.M."/>
            <person name="Hettich R.L."/>
            <person name="Parry R.J."/>
        </authorList>
    </citation>
    <scope>NUCLEOTIDE SEQUENCE [LARGE SCALE GENOMIC DNA]</scope>
    <source>
        <strain evidence="3 4">ATCC 31673</strain>
    </source>
</reference>
<evidence type="ECO:0000313" key="4">
    <source>
        <dbReference type="Proteomes" id="UP000050867"/>
    </source>
</evidence>